<reference evidence="3" key="1">
    <citation type="journal article" date="2019" name="Int. J. Syst. Evol. Microbiol.">
        <title>The Global Catalogue of Microorganisms (GCM) 10K type strain sequencing project: providing services to taxonomists for standard genome sequencing and annotation.</title>
        <authorList>
            <consortium name="The Broad Institute Genomics Platform"/>
            <consortium name="The Broad Institute Genome Sequencing Center for Infectious Disease"/>
            <person name="Wu L."/>
            <person name="Ma J."/>
        </authorList>
    </citation>
    <scope>NUCLEOTIDE SEQUENCE [LARGE SCALE GENOMIC DNA]</scope>
    <source>
        <strain evidence="3">JCM 14370</strain>
    </source>
</reference>
<name>A0ABQ2CWZ3_9DEIO</name>
<comment type="caution">
    <text evidence="2">The sequence shown here is derived from an EMBL/GenBank/DDBJ whole genome shotgun (WGS) entry which is preliminary data.</text>
</comment>
<dbReference type="Proteomes" id="UP000632222">
    <property type="component" value="Unassembled WGS sequence"/>
</dbReference>
<dbReference type="RefSeq" id="WP_189000477.1">
    <property type="nucleotide sequence ID" value="NZ_BMOD01000002.1"/>
</dbReference>
<keyword evidence="3" id="KW-1185">Reference proteome</keyword>
<protein>
    <submittedName>
        <fullName evidence="2">Uncharacterized protein</fullName>
    </submittedName>
</protein>
<keyword evidence="1" id="KW-1133">Transmembrane helix</keyword>
<feature type="transmembrane region" description="Helical" evidence="1">
    <location>
        <begin position="12"/>
        <end position="30"/>
    </location>
</feature>
<evidence type="ECO:0000313" key="3">
    <source>
        <dbReference type="Proteomes" id="UP000632222"/>
    </source>
</evidence>
<proteinExistence type="predicted"/>
<accession>A0ABQ2CWZ3</accession>
<sequence>MQNKALTLRILQVAFVFSFLLGSSVLWWAFQDQPELQKWVVLGFMVFEGLGAFLVLRKYSQDMQE</sequence>
<gene>
    <name evidence="2" type="ORF">GCM10008938_08960</name>
</gene>
<organism evidence="2 3">
    <name type="scientific">Deinococcus roseus</name>
    <dbReference type="NCBI Taxonomy" id="392414"/>
    <lineage>
        <taxon>Bacteria</taxon>
        <taxon>Thermotogati</taxon>
        <taxon>Deinococcota</taxon>
        <taxon>Deinococci</taxon>
        <taxon>Deinococcales</taxon>
        <taxon>Deinococcaceae</taxon>
        <taxon>Deinococcus</taxon>
    </lineage>
</organism>
<keyword evidence="1" id="KW-0812">Transmembrane</keyword>
<evidence type="ECO:0000256" key="1">
    <source>
        <dbReference type="SAM" id="Phobius"/>
    </source>
</evidence>
<evidence type="ECO:0000313" key="2">
    <source>
        <dbReference type="EMBL" id="GGJ25068.1"/>
    </source>
</evidence>
<keyword evidence="1" id="KW-0472">Membrane</keyword>
<dbReference type="EMBL" id="BMOD01000002">
    <property type="protein sequence ID" value="GGJ25068.1"/>
    <property type="molecule type" value="Genomic_DNA"/>
</dbReference>
<feature type="transmembrane region" description="Helical" evidence="1">
    <location>
        <begin position="36"/>
        <end position="56"/>
    </location>
</feature>